<dbReference type="InterPro" id="IPR050198">
    <property type="entry name" value="Non-receptor_tyrosine_kinases"/>
</dbReference>
<dbReference type="CDD" id="cd01238">
    <property type="entry name" value="PH_Btk"/>
    <property type="match status" value="1"/>
</dbReference>
<dbReference type="PROSITE" id="PS50003">
    <property type="entry name" value="PH_DOMAIN"/>
    <property type="match status" value="1"/>
</dbReference>
<evidence type="ECO:0000259" key="20">
    <source>
        <dbReference type="PROSITE" id="PS50002"/>
    </source>
</evidence>
<dbReference type="Pfam" id="PF07714">
    <property type="entry name" value="PK_Tyr_Ser-Thr"/>
    <property type="match status" value="1"/>
</dbReference>
<name>A0A9F5MUI5_PYTBI</name>
<dbReference type="FunFam" id="1.10.510.10:FF:000052">
    <property type="entry name" value="Tyrosine-protein kinase"/>
    <property type="match status" value="1"/>
</dbReference>
<evidence type="ECO:0000256" key="1">
    <source>
        <dbReference type="ARBA" id="ARBA00001947"/>
    </source>
</evidence>
<dbReference type="InterPro" id="IPR000719">
    <property type="entry name" value="Prot_kinase_dom"/>
</dbReference>
<sequence length="726" mass="83809">MYWSLTTINISSAFYIWDFMSSRQITSGRHSYICKICKRREQEKDILFESLCCKRSMFSSLRSYEMGNMENASILEELLIKKSQRKIKISPDNYKKRLFVLTKASLSYYEYGKEKKGAKKGSIDIKKILCAEVVNLEEPSPPETQYSFQIVYRGGLLYVFSANEESRRQWLEALHKEISGNTDLLKKYHKGFFSNGKFSCCNQACKAAPGCTIWEKYSSLHNVSSAMKPLPPIPRQLKMKYFHKSPNLTSHKPFLKEVLAVYDYEPEGNSDIHLIKDNKYYVLSDENLDWWQVRDSEGNEGFVPCSYLKEVSQTSEELRKTTNTAEVMSSEEDENIDEYHWYAGNLSRVQAEQLLQEKGKEGAFMVRNSSHVGKHTVSVLSMTSSTEKGTVKHYHVHVNNANQFYLAENYCFSSLPKLIDYHQHNSAGMVTRLRHAVSPKASLLPPVPLDKGTWELNREEIVLGEEIGSGYFGVVKRGRWKGKYDVAVKMIKEASMSDDEFLEEAETMMKLDHPKLVKLYGVCTKLFPMYIVAEYMANGCLIDYLKSHGKKLPQPQLVEMCYHVCEAMTFLESHQFIHRDLAARNCLVDADLIVKVSDFGLTRYVPDDQYISSVGARFSMLWSAPEVFNYTKFSSKSDVWAFGILMWEVFTLGKEPYGRYDNIQVAEKIGRGYRLYRPKLASTAIYRIMHSCWHELPEKRPTFHHLLSLLEAHRKSDKPGKRVHLK</sequence>
<dbReference type="OrthoDB" id="4062651at2759"/>
<evidence type="ECO:0000256" key="16">
    <source>
        <dbReference type="PROSITE-ProRule" id="PRU00432"/>
    </source>
</evidence>
<evidence type="ECO:0000256" key="15">
    <source>
        <dbReference type="PROSITE-ProRule" id="PRU00192"/>
    </source>
</evidence>
<dbReference type="SMART" id="SM00233">
    <property type="entry name" value="PH"/>
    <property type="match status" value="1"/>
</dbReference>
<evidence type="ECO:0000256" key="4">
    <source>
        <dbReference type="ARBA" id="ARBA00022679"/>
    </source>
</evidence>
<evidence type="ECO:0000256" key="11">
    <source>
        <dbReference type="ARBA" id="ARBA00022999"/>
    </source>
</evidence>
<dbReference type="GeneID" id="103067928"/>
<dbReference type="InterPro" id="IPR008266">
    <property type="entry name" value="Tyr_kinase_AS"/>
</dbReference>
<dbReference type="SUPFAM" id="SSF50044">
    <property type="entry name" value="SH3-domain"/>
    <property type="match status" value="1"/>
</dbReference>
<dbReference type="PRINTS" id="PR00109">
    <property type="entry name" value="TYRKINASE"/>
</dbReference>
<dbReference type="Gene3D" id="1.10.510.10">
    <property type="entry name" value="Transferase(Phosphotransferase) domain 1"/>
    <property type="match status" value="1"/>
</dbReference>
<dbReference type="Pfam" id="PF00169">
    <property type="entry name" value="PH"/>
    <property type="match status" value="1"/>
</dbReference>
<dbReference type="Pfam" id="PF00017">
    <property type="entry name" value="SH2"/>
    <property type="match status" value="1"/>
</dbReference>
<dbReference type="PROSITE" id="PS00107">
    <property type="entry name" value="PROTEIN_KINASE_ATP"/>
    <property type="match status" value="1"/>
</dbReference>
<evidence type="ECO:0000313" key="23">
    <source>
        <dbReference type="Proteomes" id="UP000695026"/>
    </source>
</evidence>
<evidence type="ECO:0000256" key="14">
    <source>
        <dbReference type="PROSITE-ProRule" id="PRU00191"/>
    </source>
</evidence>
<gene>
    <name evidence="24" type="primary">BMX</name>
</gene>
<dbReference type="AlphaFoldDB" id="A0A9F5MUI5"/>
<reference evidence="24" key="1">
    <citation type="submission" date="2025-08" db="UniProtKB">
        <authorList>
            <consortium name="RefSeq"/>
        </authorList>
    </citation>
    <scope>IDENTIFICATION</scope>
    <source>
        <tissue evidence="24">Liver</tissue>
    </source>
</reference>
<evidence type="ECO:0000256" key="8">
    <source>
        <dbReference type="ARBA" id="ARBA00022777"/>
    </source>
</evidence>
<dbReference type="GO" id="GO:0004715">
    <property type="term" value="F:non-membrane spanning protein tyrosine kinase activity"/>
    <property type="evidence" value="ECO:0007669"/>
    <property type="project" value="UniProtKB-EC"/>
</dbReference>
<dbReference type="InterPro" id="IPR017441">
    <property type="entry name" value="Protein_kinase_ATP_BS"/>
</dbReference>
<dbReference type="PROSITE" id="PS50001">
    <property type="entry name" value="SH2"/>
    <property type="match status" value="1"/>
</dbReference>
<dbReference type="PROSITE" id="PS50002">
    <property type="entry name" value="SH3"/>
    <property type="match status" value="1"/>
</dbReference>
<dbReference type="SMART" id="SM00107">
    <property type="entry name" value="BTK"/>
    <property type="match status" value="1"/>
</dbReference>
<dbReference type="InterPro" id="IPR001849">
    <property type="entry name" value="PH_domain"/>
</dbReference>
<dbReference type="SMART" id="SM00219">
    <property type="entry name" value="TyrKc"/>
    <property type="match status" value="1"/>
</dbReference>
<protein>
    <recommendedName>
        <fullName evidence="18">Tyrosine-protein kinase</fullName>
        <ecNumber evidence="18">2.7.10.2</ecNumber>
    </recommendedName>
</protein>
<keyword evidence="12 18" id="KW-0829">Tyrosine-protein kinase</keyword>
<dbReference type="InterPro" id="IPR011993">
    <property type="entry name" value="PH-like_dom_sf"/>
</dbReference>
<keyword evidence="3" id="KW-0597">Phosphoprotein</keyword>
<keyword evidence="23" id="KW-1185">Reference proteome</keyword>
<dbReference type="SMART" id="SM00326">
    <property type="entry name" value="SH3"/>
    <property type="match status" value="1"/>
</dbReference>
<evidence type="ECO:0000256" key="17">
    <source>
        <dbReference type="PROSITE-ProRule" id="PRU10141"/>
    </source>
</evidence>
<accession>A0A9F5MUI5</accession>
<feature type="domain" description="SH2" evidence="19">
    <location>
        <begin position="341"/>
        <end position="437"/>
    </location>
</feature>
<dbReference type="InterPro" id="IPR036860">
    <property type="entry name" value="SH2_dom_sf"/>
</dbReference>
<evidence type="ECO:0000259" key="22">
    <source>
        <dbReference type="PROSITE" id="PS50011"/>
    </source>
</evidence>
<evidence type="ECO:0000256" key="9">
    <source>
        <dbReference type="ARBA" id="ARBA00022833"/>
    </source>
</evidence>
<dbReference type="OMA" id="PDWWQIR"/>
<dbReference type="GO" id="GO:0008270">
    <property type="term" value="F:zinc ion binding"/>
    <property type="evidence" value="ECO:0007669"/>
    <property type="project" value="UniProtKB-KW"/>
</dbReference>
<dbReference type="SUPFAM" id="SSF50729">
    <property type="entry name" value="PH domain-like"/>
    <property type="match status" value="1"/>
</dbReference>
<feature type="domain" description="PH" evidence="21">
    <location>
        <begin position="72"/>
        <end position="179"/>
    </location>
</feature>
<evidence type="ECO:0000256" key="12">
    <source>
        <dbReference type="ARBA" id="ARBA00023137"/>
    </source>
</evidence>
<dbReference type="Pfam" id="PF00018">
    <property type="entry name" value="SH3_1"/>
    <property type="match status" value="1"/>
</dbReference>
<keyword evidence="9" id="KW-0862">Zinc</keyword>
<dbReference type="InterPro" id="IPR011009">
    <property type="entry name" value="Kinase-like_dom_sf"/>
</dbReference>
<dbReference type="FunFam" id="3.30.200.20:FF:000053">
    <property type="entry name" value="Tyrosine-protein kinase"/>
    <property type="match status" value="1"/>
</dbReference>
<feature type="domain" description="SH3" evidence="20">
    <location>
        <begin position="253"/>
        <end position="313"/>
    </location>
</feature>
<evidence type="ECO:0000256" key="18">
    <source>
        <dbReference type="RuleBase" id="RU362096"/>
    </source>
</evidence>
<evidence type="ECO:0000313" key="24">
    <source>
        <dbReference type="RefSeq" id="XP_025024741.1"/>
    </source>
</evidence>
<dbReference type="InterPro" id="IPR000980">
    <property type="entry name" value="SH2"/>
</dbReference>
<organism evidence="23 24">
    <name type="scientific">Python bivittatus</name>
    <name type="common">Burmese python</name>
    <name type="synonym">Python molurus bivittatus</name>
    <dbReference type="NCBI Taxonomy" id="176946"/>
    <lineage>
        <taxon>Eukaryota</taxon>
        <taxon>Metazoa</taxon>
        <taxon>Chordata</taxon>
        <taxon>Craniata</taxon>
        <taxon>Vertebrata</taxon>
        <taxon>Euteleostomi</taxon>
        <taxon>Lepidosauria</taxon>
        <taxon>Squamata</taxon>
        <taxon>Bifurcata</taxon>
        <taxon>Unidentata</taxon>
        <taxon>Episquamata</taxon>
        <taxon>Toxicofera</taxon>
        <taxon>Serpentes</taxon>
        <taxon>Henophidia</taxon>
        <taxon>Pythonidae</taxon>
        <taxon>Python</taxon>
    </lineage>
</organism>
<dbReference type="InterPro" id="IPR036028">
    <property type="entry name" value="SH3-like_dom_sf"/>
</dbReference>
<dbReference type="PROSITE" id="PS50011">
    <property type="entry name" value="PROTEIN_KINASE_DOM"/>
    <property type="match status" value="1"/>
</dbReference>
<keyword evidence="10 17" id="KW-0067">ATP-binding</keyword>
<dbReference type="Pfam" id="PF00779">
    <property type="entry name" value="BTK"/>
    <property type="match status" value="1"/>
</dbReference>
<dbReference type="Gene3D" id="2.30.29.30">
    <property type="entry name" value="Pleckstrin-homology domain (PH domain)/Phosphotyrosine-binding domain (PTB)"/>
    <property type="match status" value="1"/>
</dbReference>
<dbReference type="InterPro" id="IPR001452">
    <property type="entry name" value="SH3_domain"/>
</dbReference>
<dbReference type="SUPFAM" id="SSF56112">
    <property type="entry name" value="Protein kinase-like (PK-like)"/>
    <property type="match status" value="1"/>
</dbReference>
<dbReference type="GO" id="GO:0005524">
    <property type="term" value="F:ATP binding"/>
    <property type="evidence" value="ECO:0007669"/>
    <property type="project" value="UniProtKB-UniRule"/>
</dbReference>
<evidence type="ECO:0000256" key="13">
    <source>
        <dbReference type="ARBA" id="ARBA00051245"/>
    </source>
</evidence>
<dbReference type="PRINTS" id="PR00401">
    <property type="entry name" value="SH2DOMAIN"/>
</dbReference>
<evidence type="ECO:0000256" key="3">
    <source>
        <dbReference type="ARBA" id="ARBA00022553"/>
    </source>
</evidence>
<dbReference type="SUPFAM" id="SSF55550">
    <property type="entry name" value="SH2 domain"/>
    <property type="match status" value="1"/>
</dbReference>
<evidence type="ECO:0000256" key="7">
    <source>
        <dbReference type="ARBA" id="ARBA00022771"/>
    </source>
</evidence>
<feature type="binding site" evidence="17">
    <location>
        <position position="489"/>
    </location>
    <ligand>
        <name>ATP</name>
        <dbReference type="ChEBI" id="CHEBI:30616"/>
    </ligand>
</feature>
<dbReference type="PROSITE" id="PS00109">
    <property type="entry name" value="PROTEIN_KINASE_TYR"/>
    <property type="match status" value="1"/>
</dbReference>
<dbReference type="Gene3D" id="3.30.505.10">
    <property type="entry name" value="SH2 domain"/>
    <property type="match status" value="1"/>
</dbReference>
<dbReference type="InterPro" id="IPR001562">
    <property type="entry name" value="Znf_Btk_motif"/>
</dbReference>
<comment type="similarity">
    <text evidence="18">Belongs to the protein kinase superfamily. Tyr protein kinase family.</text>
</comment>
<dbReference type="SMART" id="SM00252">
    <property type="entry name" value="SH2"/>
    <property type="match status" value="1"/>
</dbReference>
<keyword evidence="7 16" id="KW-0863">Zinc-finger</keyword>
<dbReference type="Proteomes" id="UP000695026">
    <property type="component" value="Unplaced"/>
</dbReference>
<dbReference type="InterPro" id="IPR020635">
    <property type="entry name" value="Tyr_kinase_cat_dom"/>
</dbReference>
<keyword evidence="5" id="KW-0479">Metal-binding</keyword>
<dbReference type="EC" id="2.7.10.2" evidence="18"/>
<keyword evidence="6 17" id="KW-0547">Nucleotide-binding</keyword>
<evidence type="ECO:0000256" key="6">
    <source>
        <dbReference type="ARBA" id="ARBA00022741"/>
    </source>
</evidence>
<comment type="cofactor">
    <cofactor evidence="1">
        <name>Zn(2+)</name>
        <dbReference type="ChEBI" id="CHEBI:29105"/>
    </cofactor>
</comment>
<keyword evidence="2 15" id="KW-0728">SH3 domain</keyword>
<evidence type="ECO:0000259" key="21">
    <source>
        <dbReference type="PROSITE" id="PS50003"/>
    </source>
</evidence>
<dbReference type="Gene3D" id="2.30.30.40">
    <property type="entry name" value="SH3 Domains"/>
    <property type="match status" value="1"/>
</dbReference>
<evidence type="ECO:0000256" key="2">
    <source>
        <dbReference type="ARBA" id="ARBA00022443"/>
    </source>
</evidence>
<comment type="catalytic activity">
    <reaction evidence="13 18">
        <text>L-tyrosyl-[protein] + ATP = O-phospho-L-tyrosyl-[protein] + ADP + H(+)</text>
        <dbReference type="Rhea" id="RHEA:10596"/>
        <dbReference type="Rhea" id="RHEA-COMP:10136"/>
        <dbReference type="Rhea" id="RHEA-COMP:20101"/>
        <dbReference type="ChEBI" id="CHEBI:15378"/>
        <dbReference type="ChEBI" id="CHEBI:30616"/>
        <dbReference type="ChEBI" id="CHEBI:46858"/>
        <dbReference type="ChEBI" id="CHEBI:61978"/>
        <dbReference type="ChEBI" id="CHEBI:456216"/>
        <dbReference type="EC" id="2.7.10.2"/>
    </reaction>
</comment>
<evidence type="ECO:0000259" key="19">
    <source>
        <dbReference type="PROSITE" id="PS50001"/>
    </source>
</evidence>
<evidence type="ECO:0000256" key="10">
    <source>
        <dbReference type="ARBA" id="ARBA00022840"/>
    </source>
</evidence>
<dbReference type="PANTHER" id="PTHR24418">
    <property type="entry name" value="TYROSINE-PROTEIN KINASE"/>
    <property type="match status" value="1"/>
</dbReference>
<dbReference type="RefSeq" id="XP_025024741.1">
    <property type="nucleotide sequence ID" value="XM_025168973.1"/>
</dbReference>
<dbReference type="CTD" id="660"/>
<keyword evidence="8 18" id="KW-0418">Kinase</keyword>
<evidence type="ECO:0000256" key="5">
    <source>
        <dbReference type="ARBA" id="ARBA00022723"/>
    </source>
</evidence>
<dbReference type="InterPro" id="IPR001245">
    <property type="entry name" value="Ser-Thr/Tyr_kinase_cat_dom"/>
</dbReference>
<proteinExistence type="inferred from homology"/>
<dbReference type="GO" id="GO:0005829">
    <property type="term" value="C:cytosol"/>
    <property type="evidence" value="ECO:0007669"/>
    <property type="project" value="UniProtKB-ARBA"/>
</dbReference>
<dbReference type="GO" id="GO:0035556">
    <property type="term" value="P:intracellular signal transduction"/>
    <property type="evidence" value="ECO:0007669"/>
    <property type="project" value="InterPro"/>
</dbReference>
<dbReference type="PROSITE" id="PS51113">
    <property type="entry name" value="ZF_BTK"/>
    <property type="match status" value="1"/>
</dbReference>
<feature type="domain" description="Protein kinase" evidence="22">
    <location>
        <begin position="461"/>
        <end position="716"/>
    </location>
</feature>
<keyword evidence="4 18" id="KW-0808">Transferase</keyword>
<keyword evidence="11 14" id="KW-0727">SH2 domain</keyword>